<reference evidence="1" key="2">
    <citation type="submission" date="2015-06" db="UniProtKB">
        <authorList>
            <consortium name="EnsemblProtists"/>
        </authorList>
    </citation>
    <scope>IDENTIFICATION</scope>
    <source>
        <strain evidence="1">Emoy2</strain>
    </source>
</reference>
<dbReference type="AlphaFoldDB" id="M4B924"/>
<keyword evidence="2" id="KW-1185">Reference proteome</keyword>
<proteinExistence type="predicted"/>
<dbReference type="PANTHER" id="PTHR13554">
    <property type="entry name" value="26S PROTEASOME NON-ATPASE REGULATORY SUBUNIT 5-RELATED"/>
    <property type="match status" value="1"/>
</dbReference>
<dbReference type="VEuPathDB" id="FungiDB:HpaG802783"/>
<dbReference type="InterPro" id="IPR019538">
    <property type="entry name" value="PSMD5"/>
</dbReference>
<sequence>MDITAAWQEVARFQETGITTSAHIYGQEQDNALVHEFLKKVPFATLFACLQDASDRGSNKEVQRACTMAIILISSDLLISNNMSNCHAKIQVKQACKCINRVLSSGIDGSSLFFQPDHPRKQDLPVSAGLAQEKNAEQILDCLDSTDPLFLMNVVDLIPEVCRTKIGVEYVSKSDPFVGGNVIRLVGEISATAARSNIESWSWSDATLSEAFLETVERKMQSSDALDQIAAMDALAAFGSTSDKELLLLHQHQRICQKWLHFSTSTKLPVKANCFHSVALVLGAHTRLSKQPDEVPKEDEGVWSMYERLFNSLGAECAQQSTMVLLMNTLKQPFEELRTSVFHVLRSVAAQNNSWGMRVLLSYGGFFEFLLDRTTEATKDTREWKFAVLDAVIASPFQSKLDESLQEKLKASLRQGPYAKAAALAEMALESV</sequence>
<dbReference type="GO" id="GO:0005829">
    <property type="term" value="C:cytosol"/>
    <property type="evidence" value="ECO:0007669"/>
    <property type="project" value="TreeGrafter"/>
</dbReference>
<accession>M4B924</accession>
<dbReference type="STRING" id="559515.M4B924"/>
<dbReference type="Pfam" id="PF10508">
    <property type="entry name" value="Proteasom_PSMB"/>
    <property type="match status" value="1"/>
</dbReference>
<dbReference type="InterPro" id="IPR016024">
    <property type="entry name" value="ARM-type_fold"/>
</dbReference>
<organism evidence="1 2">
    <name type="scientific">Hyaloperonospora arabidopsidis (strain Emoy2)</name>
    <name type="common">Downy mildew agent</name>
    <name type="synonym">Peronospora arabidopsidis</name>
    <dbReference type="NCBI Taxonomy" id="559515"/>
    <lineage>
        <taxon>Eukaryota</taxon>
        <taxon>Sar</taxon>
        <taxon>Stramenopiles</taxon>
        <taxon>Oomycota</taxon>
        <taxon>Peronosporomycetes</taxon>
        <taxon>Peronosporales</taxon>
        <taxon>Peronosporaceae</taxon>
        <taxon>Hyaloperonospora</taxon>
    </lineage>
</organism>
<dbReference type="HOGENOM" id="CLU_508563_0_0_1"/>
<dbReference type="InParanoid" id="M4B924"/>
<dbReference type="eggNOG" id="ENOG502SRNZ">
    <property type="taxonomic scope" value="Eukaryota"/>
</dbReference>
<dbReference type="EMBL" id="JH598009">
    <property type="status" value="NOT_ANNOTATED_CDS"/>
    <property type="molecule type" value="Genomic_DNA"/>
</dbReference>
<dbReference type="GO" id="GO:0043248">
    <property type="term" value="P:proteasome assembly"/>
    <property type="evidence" value="ECO:0007669"/>
    <property type="project" value="InterPro"/>
</dbReference>
<name>M4B924_HYAAE</name>
<reference evidence="2" key="1">
    <citation type="journal article" date="2010" name="Science">
        <title>Signatures of adaptation to obligate biotrophy in the Hyaloperonospora arabidopsidis genome.</title>
        <authorList>
            <person name="Baxter L."/>
            <person name="Tripathy S."/>
            <person name="Ishaque N."/>
            <person name="Boot N."/>
            <person name="Cabral A."/>
            <person name="Kemen E."/>
            <person name="Thines M."/>
            <person name="Ah-Fong A."/>
            <person name="Anderson R."/>
            <person name="Badejoko W."/>
            <person name="Bittner-Eddy P."/>
            <person name="Boore J.L."/>
            <person name="Chibucos M.C."/>
            <person name="Coates M."/>
            <person name="Dehal P."/>
            <person name="Delehaunty K."/>
            <person name="Dong S."/>
            <person name="Downton P."/>
            <person name="Dumas B."/>
            <person name="Fabro G."/>
            <person name="Fronick C."/>
            <person name="Fuerstenberg S.I."/>
            <person name="Fulton L."/>
            <person name="Gaulin E."/>
            <person name="Govers F."/>
            <person name="Hughes L."/>
            <person name="Humphray S."/>
            <person name="Jiang R.H."/>
            <person name="Judelson H."/>
            <person name="Kamoun S."/>
            <person name="Kyung K."/>
            <person name="Meijer H."/>
            <person name="Minx P."/>
            <person name="Morris P."/>
            <person name="Nelson J."/>
            <person name="Phuntumart V."/>
            <person name="Qutob D."/>
            <person name="Rehmany A."/>
            <person name="Rougon-Cardoso A."/>
            <person name="Ryden P."/>
            <person name="Torto-Alalibo T."/>
            <person name="Studholme D."/>
            <person name="Wang Y."/>
            <person name="Win J."/>
            <person name="Wood J."/>
            <person name="Clifton S.W."/>
            <person name="Rogers J."/>
            <person name="Van den Ackerveken G."/>
            <person name="Jones J.D."/>
            <person name="McDowell J.M."/>
            <person name="Beynon J."/>
            <person name="Tyler B.M."/>
        </authorList>
    </citation>
    <scope>NUCLEOTIDE SEQUENCE [LARGE SCALE GENOMIC DNA]</scope>
    <source>
        <strain evidence="2">Emoy2</strain>
    </source>
</reference>
<protein>
    <submittedName>
        <fullName evidence="1">Uncharacterized protein</fullName>
    </submittedName>
</protein>
<dbReference type="EnsemblProtists" id="HpaT802783">
    <property type="protein sequence ID" value="HpaP802783"/>
    <property type="gene ID" value="HpaG802783"/>
</dbReference>
<dbReference type="PANTHER" id="PTHR13554:SF10">
    <property type="entry name" value="26S PROTEASOME NON-ATPASE REGULATORY SUBUNIT 5"/>
    <property type="match status" value="1"/>
</dbReference>
<dbReference type="Proteomes" id="UP000011713">
    <property type="component" value="Unassembled WGS sequence"/>
</dbReference>
<evidence type="ECO:0000313" key="1">
    <source>
        <dbReference type="EnsemblProtists" id="HpaP802783"/>
    </source>
</evidence>
<dbReference type="SUPFAM" id="SSF48371">
    <property type="entry name" value="ARM repeat"/>
    <property type="match status" value="1"/>
</dbReference>
<evidence type="ECO:0000313" key="2">
    <source>
        <dbReference type="Proteomes" id="UP000011713"/>
    </source>
</evidence>